<evidence type="ECO:0000313" key="1">
    <source>
        <dbReference type="EMBL" id="CAI5445606.1"/>
    </source>
</evidence>
<keyword evidence="2" id="KW-1185">Reference proteome</keyword>
<accession>A0A9P1IIA9</accession>
<evidence type="ECO:0000313" key="2">
    <source>
        <dbReference type="Proteomes" id="UP001152747"/>
    </source>
</evidence>
<gene>
    <name evidence="1" type="ORF">CAMP_LOCUS8243</name>
</gene>
<organism evidence="1 2">
    <name type="scientific">Caenorhabditis angaria</name>
    <dbReference type="NCBI Taxonomy" id="860376"/>
    <lineage>
        <taxon>Eukaryota</taxon>
        <taxon>Metazoa</taxon>
        <taxon>Ecdysozoa</taxon>
        <taxon>Nematoda</taxon>
        <taxon>Chromadorea</taxon>
        <taxon>Rhabditida</taxon>
        <taxon>Rhabditina</taxon>
        <taxon>Rhabditomorpha</taxon>
        <taxon>Rhabditoidea</taxon>
        <taxon>Rhabditidae</taxon>
        <taxon>Peloderinae</taxon>
        <taxon>Caenorhabditis</taxon>
    </lineage>
</organism>
<protein>
    <submittedName>
        <fullName evidence="1">Uncharacterized protein</fullName>
    </submittedName>
</protein>
<comment type="caution">
    <text evidence="1">The sequence shown here is derived from an EMBL/GenBank/DDBJ whole genome shotgun (WGS) entry which is preliminary data.</text>
</comment>
<name>A0A9P1IIA9_9PELO</name>
<sequence>MIFWKTRKIGCVIKKKFGIVCKYQEILEENVKHVMVIRDETEKEEQVHQDIDKLVNPHEHRDYWEKKKAEEKAEKERIDRENGKNSCVRSFENARKKMCSAEYDLIEFLVRFSKVPENQEKKVREKLAQNFTFVNYTRDGQSVVLNKTIFLKELASVLYNSEWRNWILGYETNHKKTKCLVLTFRDGSENFSFLYLMVEFRTDKSLKITEAKIENQNYLNYNDPNIDYIINWTMLKRHSNPKV</sequence>
<dbReference type="AlphaFoldDB" id="A0A9P1IIA9"/>
<proteinExistence type="predicted"/>
<dbReference type="Proteomes" id="UP001152747">
    <property type="component" value="Unassembled WGS sequence"/>
</dbReference>
<reference evidence="1" key="1">
    <citation type="submission" date="2022-11" db="EMBL/GenBank/DDBJ databases">
        <authorList>
            <person name="Kikuchi T."/>
        </authorList>
    </citation>
    <scope>NUCLEOTIDE SEQUENCE</scope>
    <source>
        <strain evidence="1">PS1010</strain>
    </source>
</reference>
<dbReference type="EMBL" id="CANHGI010000003">
    <property type="protein sequence ID" value="CAI5445606.1"/>
    <property type="molecule type" value="Genomic_DNA"/>
</dbReference>